<dbReference type="EMBL" id="BONK01000005">
    <property type="protein sequence ID" value="GIG21117.1"/>
    <property type="molecule type" value="Genomic_DNA"/>
</dbReference>
<dbReference type="Proteomes" id="UP000632740">
    <property type="component" value="Unassembled WGS sequence"/>
</dbReference>
<reference evidence="3" key="1">
    <citation type="submission" date="2021-01" db="EMBL/GenBank/DDBJ databases">
        <title>Whole genome shotgun sequence of Cellulomonas chitinilytica NBRC 110799.</title>
        <authorList>
            <person name="Komaki H."/>
            <person name="Tamura T."/>
        </authorList>
    </citation>
    <scope>NUCLEOTIDE SEQUENCE</scope>
    <source>
        <strain evidence="3">NBRC 110799</strain>
    </source>
</reference>
<organism evidence="3 4">
    <name type="scientific">Cellulomonas chitinilytica</name>
    <dbReference type="NCBI Taxonomy" id="398759"/>
    <lineage>
        <taxon>Bacteria</taxon>
        <taxon>Bacillati</taxon>
        <taxon>Actinomycetota</taxon>
        <taxon>Actinomycetes</taxon>
        <taxon>Micrococcales</taxon>
        <taxon>Cellulomonadaceae</taxon>
        <taxon>Cellulomonas</taxon>
    </lineage>
</organism>
<dbReference type="InterPro" id="IPR002397">
    <property type="entry name" value="Cyt_P450_B"/>
</dbReference>
<keyword evidence="2" id="KW-0349">Heme</keyword>
<dbReference type="GO" id="GO:0004497">
    <property type="term" value="F:monooxygenase activity"/>
    <property type="evidence" value="ECO:0007669"/>
    <property type="project" value="UniProtKB-KW"/>
</dbReference>
<gene>
    <name evidence="3" type="ORF">Cch01nite_18410</name>
</gene>
<accession>A0A919P0R8</accession>
<protein>
    <submittedName>
        <fullName evidence="3">Cytochrome P450</fullName>
    </submittedName>
</protein>
<dbReference type="InterPro" id="IPR036396">
    <property type="entry name" value="Cyt_P450_sf"/>
</dbReference>
<dbReference type="InterPro" id="IPR001128">
    <property type="entry name" value="Cyt_P450"/>
</dbReference>
<dbReference type="PANTHER" id="PTHR46696">
    <property type="entry name" value="P450, PUTATIVE (EUROFUNG)-RELATED"/>
    <property type="match status" value="1"/>
</dbReference>
<dbReference type="GO" id="GO:0020037">
    <property type="term" value="F:heme binding"/>
    <property type="evidence" value="ECO:0007669"/>
    <property type="project" value="InterPro"/>
</dbReference>
<dbReference type="RefSeq" id="WP_203751758.1">
    <property type="nucleotide sequence ID" value="NZ_BONK01000005.1"/>
</dbReference>
<sequence length="417" mass="45599">MSSPARAETLEERAPLTPADEVPFVNILDPSFRADSPLVAEAQEASWYAQTPLGPAVLRHAEAAALLRDRRVRPGSPEILGRQGVTDGPAARWWLDTLLNNMEAPDHTRLRRLVTGVFNSRRVEEMVPAFRRRAHELLDAVADDGRCDFLPAFGDPYPLQAVCEVLDVPDSVRPSLAGWARDLGHIFTLGVPAFLPRIEAALAGLREGVDELVAIRRREPGDDLVSALLQAGDVGDRLSAEEARDLVVELLFAATTTTRNQIARAMVLFAENPETWDLLRRSPELASNAVEEVMRLVPTMPAISRITKEDIEVNGTVLPAGTFFFVVVAAANRDPRVFQPVGLDITVPRAAQLTFGGGPHHCLGSWLARIQMREAFAIMAARMPGLRIDGEPVWRPAAGLYGPDHLPLAWDAQPSTA</sequence>
<dbReference type="PROSITE" id="PS00086">
    <property type="entry name" value="CYTOCHROME_P450"/>
    <property type="match status" value="1"/>
</dbReference>
<dbReference type="Gene3D" id="1.10.630.10">
    <property type="entry name" value="Cytochrome P450"/>
    <property type="match status" value="1"/>
</dbReference>
<dbReference type="SUPFAM" id="SSF48264">
    <property type="entry name" value="Cytochrome P450"/>
    <property type="match status" value="1"/>
</dbReference>
<keyword evidence="2" id="KW-0479">Metal-binding</keyword>
<dbReference type="PRINTS" id="PR00359">
    <property type="entry name" value="BP450"/>
</dbReference>
<evidence type="ECO:0000256" key="2">
    <source>
        <dbReference type="RuleBase" id="RU000461"/>
    </source>
</evidence>
<evidence type="ECO:0000256" key="1">
    <source>
        <dbReference type="ARBA" id="ARBA00010617"/>
    </source>
</evidence>
<keyword evidence="2" id="KW-0560">Oxidoreductase</keyword>
<dbReference type="GO" id="GO:0016705">
    <property type="term" value="F:oxidoreductase activity, acting on paired donors, with incorporation or reduction of molecular oxygen"/>
    <property type="evidence" value="ECO:0007669"/>
    <property type="project" value="InterPro"/>
</dbReference>
<keyword evidence="2" id="KW-0408">Iron</keyword>
<dbReference type="AlphaFoldDB" id="A0A919P0R8"/>
<dbReference type="Pfam" id="PF00067">
    <property type="entry name" value="p450"/>
    <property type="match status" value="1"/>
</dbReference>
<dbReference type="GO" id="GO:0005506">
    <property type="term" value="F:iron ion binding"/>
    <property type="evidence" value="ECO:0007669"/>
    <property type="project" value="InterPro"/>
</dbReference>
<dbReference type="InterPro" id="IPR017972">
    <property type="entry name" value="Cyt_P450_CS"/>
</dbReference>
<name>A0A919P0R8_9CELL</name>
<proteinExistence type="inferred from homology"/>
<evidence type="ECO:0000313" key="3">
    <source>
        <dbReference type="EMBL" id="GIG21117.1"/>
    </source>
</evidence>
<keyword evidence="4" id="KW-1185">Reference proteome</keyword>
<comment type="similarity">
    <text evidence="1 2">Belongs to the cytochrome P450 family.</text>
</comment>
<dbReference type="PANTHER" id="PTHR46696:SF1">
    <property type="entry name" value="CYTOCHROME P450 YJIB-RELATED"/>
    <property type="match status" value="1"/>
</dbReference>
<comment type="caution">
    <text evidence="3">The sequence shown here is derived from an EMBL/GenBank/DDBJ whole genome shotgun (WGS) entry which is preliminary data.</text>
</comment>
<evidence type="ECO:0000313" key="4">
    <source>
        <dbReference type="Proteomes" id="UP000632740"/>
    </source>
</evidence>
<keyword evidence="2" id="KW-0503">Monooxygenase</keyword>